<dbReference type="CDD" id="cd18077">
    <property type="entry name" value="DEXXQc_HELZ"/>
    <property type="match status" value="1"/>
</dbReference>
<organism evidence="4">
    <name type="scientific">Menopon gallinae</name>
    <name type="common">poultry shaft louse</name>
    <dbReference type="NCBI Taxonomy" id="328185"/>
    <lineage>
        <taxon>Eukaryota</taxon>
        <taxon>Metazoa</taxon>
        <taxon>Ecdysozoa</taxon>
        <taxon>Arthropoda</taxon>
        <taxon>Hexapoda</taxon>
        <taxon>Insecta</taxon>
        <taxon>Pterygota</taxon>
        <taxon>Neoptera</taxon>
        <taxon>Paraneoptera</taxon>
        <taxon>Psocodea</taxon>
        <taxon>Troctomorpha</taxon>
        <taxon>Phthiraptera</taxon>
        <taxon>Amblycera</taxon>
        <taxon>Menoponidae</taxon>
        <taxon>Menopon</taxon>
    </lineage>
</organism>
<comment type="caution">
    <text evidence="4">The sequence shown here is derived from an EMBL/GenBank/DDBJ whole genome shotgun (WGS) entry which is preliminary data.</text>
</comment>
<dbReference type="FunFam" id="3.40.50.300:FF:000419">
    <property type="entry name" value="Probable helicase with zinc finger domain"/>
    <property type="match status" value="1"/>
</dbReference>
<dbReference type="CDD" id="cd18808">
    <property type="entry name" value="SF1_C_Upf1"/>
    <property type="match status" value="1"/>
</dbReference>
<accession>A0AAW2HLX5</accession>
<gene>
    <name evidence="4" type="ORF">PYX00_008121</name>
</gene>
<reference evidence="4" key="1">
    <citation type="journal article" date="2024" name="Gigascience">
        <title>Chromosome-level genome of the poultry shaft louse Menopon gallinae provides insight into the host-switching and adaptive evolution of parasitic lice.</title>
        <authorList>
            <person name="Xu Y."/>
            <person name="Ma L."/>
            <person name="Liu S."/>
            <person name="Liang Y."/>
            <person name="Liu Q."/>
            <person name="He Z."/>
            <person name="Tian L."/>
            <person name="Duan Y."/>
            <person name="Cai W."/>
            <person name="Li H."/>
            <person name="Song F."/>
        </authorList>
    </citation>
    <scope>NUCLEOTIDE SEQUENCE</scope>
    <source>
        <strain evidence="4">Cailab_2023a</strain>
    </source>
</reference>
<dbReference type="Pfam" id="PF13086">
    <property type="entry name" value="AAA_11"/>
    <property type="match status" value="2"/>
</dbReference>
<dbReference type="InterPro" id="IPR049569">
    <property type="entry name" value="HELZ_DEAD-box_1"/>
</dbReference>
<proteinExistence type="predicted"/>
<dbReference type="InterPro" id="IPR041677">
    <property type="entry name" value="DNA2/NAM7_AAA_11"/>
</dbReference>
<feature type="domain" description="DNA2/NAM7 helicase helicase" evidence="2">
    <location>
        <begin position="389"/>
        <end position="458"/>
    </location>
</feature>
<feature type="region of interest" description="Disordered" evidence="1">
    <location>
        <begin position="1124"/>
        <end position="1147"/>
    </location>
</feature>
<evidence type="ECO:0000256" key="1">
    <source>
        <dbReference type="SAM" id="MobiDB-lite"/>
    </source>
</evidence>
<dbReference type="InterPro" id="IPR045055">
    <property type="entry name" value="DNA2/NAM7-like"/>
</dbReference>
<dbReference type="EMBL" id="JARGDH010000004">
    <property type="protein sequence ID" value="KAL0270840.1"/>
    <property type="molecule type" value="Genomic_DNA"/>
</dbReference>
<dbReference type="SUPFAM" id="SSF52540">
    <property type="entry name" value="P-loop containing nucleoside triphosphate hydrolases"/>
    <property type="match status" value="1"/>
</dbReference>
<dbReference type="EMBL" id="JARGDH010000004">
    <property type="protein sequence ID" value="KAL0270841.1"/>
    <property type="molecule type" value="Genomic_DNA"/>
</dbReference>
<dbReference type="Gene3D" id="3.40.50.300">
    <property type="entry name" value="P-loop containing nucleotide triphosphate hydrolases"/>
    <property type="match status" value="2"/>
</dbReference>
<dbReference type="InterPro" id="IPR009818">
    <property type="entry name" value="PAM2_motif"/>
</dbReference>
<dbReference type="GO" id="GO:0043186">
    <property type="term" value="C:P granule"/>
    <property type="evidence" value="ECO:0007669"/>
    <property type="project" value="TreeGrafter"/>
</dbReference>
<evidence type="ECO:0008006" key="5">
    <source>
        <dbReference type="Google" id="ProtNLM"/>
    </source>
</evidence>
<protein>
    <recommendedName>
        <fullName evidence="5">Helicase with zinc finger domain</fullName>
    </recommendedName>
</protein>
<evidence type="ECO:0000259" key="3">
    <source>
        <dbReference type="Pfam" id="PF13087"/>
    </source>
</evidence>
<dbReference type="GO" id="GO:0005829">
    <property type="term" value="C:cytosol"/>
    <property type="evidence" value="ECO:0007669"/>
    <property type="project" value="TreeGrafter"/>
</dbReference>
<feature type="domain" description="DNA2/NAM7 helicase-like C-terminal" evidence="3">
    <location>
        <begin position="466"/>
        <end position="666"/>
    </location>
</feature>
<evidence type="ECO:0000313" key="4">
    <source>
        <dbReference type="EMBL" id="KAL0270840.1"/>
    </source>
</evidence>
<dbReference type="GO" id="GO:0035194">
    <property type="term" value="P:regulatory ncRNA-mediated post-transcriptional gene silencing"/>
    <property type="evidence" value="ECO:0007669"/>
    <property type="project" value="TreeGrafter"/>
</dbReference>
<dbReference type="InterPro" id="IPR041679">
    <property type="entry name" value="DNA2/NAM7-like_C"/>
</dbReference>
<evidence type="ECO:0000259" key="2">
    <source>
        <dbReference type="Pfam" id="PF13086"/>
    </source>
</evidence>
<dbReference type="FunFam" id="3.40.50.300:FF:000453">
    <property type="entry name" value="Probable helicase with zinc finger domain"/>
    <property type="match status" value="1"/>
</dbReference>
<dbReference type="PANTHER" id="PTHR10887:SF365">
    <property type="entry name" value="HELICASE WITH ZINC FINGER DOMAIN-RELATED"/>
    <property type="match status" value="1"/>
</dbReference>
<sequence length="1324" mass="148854">MGRRELRDSAVHVAGFADGGLADHGGPGQREGEAVAGGVPDPESGDVSADPIDRYRKEIDEEQLQGPDARTALRRREMARYEQVARYNLTAKLHIANCYLLAPNGMANSTAKYAHNGELFALMNLGKDVSEDTSAGRLILNNCSTVFLAAAKNPAKGKNSTTPAEPVPEGKEKKRVVYEALIEDKGKNAIYLRLSSATVSALKLKADTDFYCEVQFQLNRVPYCEWHYAIDKISDYKIIFPDPFLEPKIPWSPQRQWNDMIDSRLNLKQREAVVAITTPVTSPLPPILIIGPFGTGKTYTLAQAIKQLLTQSDTRVLVCTHSNSAADLYIKDYLHPYVEAGHEEARPLRIYYHKRWVATVNSVVQKYCLIEMVNGIRTFKIPSLKDILKHRIVVVTLSISMYLSTLGLKKGHFSHILLDEAAQAMECEAIMPLALANENTRIVLAGDHMQLSPELFSQFAKERNLHVSLLERLYDHYPANFPCKILLCENYRAHEAIINFTSELFYDQKLVSSGKQPRHEKFYPLTFFTTRGEDVQDINSTAFYNNSEVYEVVERVSELKKRWPQAWGKLDDQSIGIMTPYADQVFRIRSELRKRRMGGISVERVLNVQGKQFRAIFLSTVRTRRTCLSGTKGGESNKMDYGFLSNSKLLNTAITRAQSLVAVVGDPVALCSIGRCRKVWERFIEICNENKSLFGITWALLRSQLDGVELKKTYTLNPLAPEFVPRSLQNESYIKLPSLLGSYGAGMVQPRFPGPYLPPPVPYPVYYYSPPGQSGPVYPVRPGVPYHIGAPNPWTGFPAPSPTGGQGNSNWLQNVKKKPVDARKEDGKISVIPQDGKSPALAEMKPVLPNVDAAVNPPVASNLILENYLRANQIAHHTNLAGLTDQQFQQVHQKQLQQQVEHHHPSMLRPIPLEKAEHIQFLNNVHFPERHLQRSQTQPVLPTTPLEWQALLPPNASLTDVLESRGLQVDWYRHLVNTAGIEVANRFRDLIVRASRKHSTPPPDINRSLDELFGDKPFPHYPVMNGFPHQKPPLPGIPVTDNVRRPENGELPNNAAIPMPPRPMEIANKPMLLQDLEAAILLSTGNIPQNQPIQNHLPVDPHLSRFDPMQDVIVHNSTSVPLYRRQSSQTGEPQPQPPPPQVFPLNNRSMLNGDDVNVERIVNNFNVIQLNSKVWETDKIQPELKILNRDVRLNVQDVDYNVSKNSIQSSSNKLSRNDVQGFANYPRSMFQPPPRHISAGAMRIPPDHPYINDFHLNGREQDIDESITNRQNNIETTYASVLRAQPVKNQTMAEEKIGDPFGILKDLANSSSSRGSNGLYQYFS</sequence>
<feature type="domain" description="DNA2/NAM7 helicase helicase" evidence="2">
    <location>
        <begin position="265"/>
        <end position="374"/>
    </location>
</feature>
<dbReference type="InterPro" id="IPR027417">
    <property type="entry name" value="P-loop_NTPase"/>
</dbReference>
<name>A0AAW2HLX5_9NEOP</name>
<dbReference type="Pfam" id="PF07145">
    <property type="entry name" value="PAM2"/>
    <property type="match status" value="1"/>
</dbReference>
<dbReference type="GO" id="GO:0004386">
    <property type="term" value="F:helicase activity"/>
    <property type="evidence" value="ECO:0007669"/>
    <property type="project" value="InterPro"/>
</dbReference>
<dbReference type="Pfam" id="PF13087">
    <property type="entry name" value="AAA_12"/>
    <property type="match status" value="1"/>
</dbReference>
<dbReference type="InterPro" id="IPR047187">
    <property type="entry name" value="SF1_C_Upf1"/>
</dbReference>
<feature type="region of interest" description="Disordered" evidence="1">
    <location>
        <begin position="16"/>
        <end position="49"/>
    </location>
</feature>
<dbReference type="PANTHER" id="PTHR10887">
    <property type="entry name" value="DNA2/NAM7 HELICASE FAMILY"/>
    <property type="match status" value="1"/>
</dbReference>